<comment type="caution">
    <text evidence="2">The sequence shown here is derived from an EMBL/GenBank/DDBJ whole genome shotgun (WGS) entry which is preliminary data.</text>
</comment>
<dbReference type="InterPro" id="IPR019546">
    <property type="entry name" value="TAT_signal_bac_arc"/>
</dbReference>
<dbReference type="PANTHER" id="PTHR33376:SF5">
    <property type="entry name" value="EXTRACYTOPLASMIC SOLUTE RECEPTOR PROTEIN"/>
    <property type="match status" value="1"/>
</dbReference>
<dbReference type="EMBL" id="JADBEO010000067">
    <property type="protein sequence ID" value="MDR4308720.1"/>
    <property type="molecule type" value="Genomic_DNA"/>
</dbReference>
<proteinExistence type="predicted"/>
<dbReference type="InterPro" id="IPR006311">
    <property type="entry name" value="TAT_signal"/>
</dbReference>
<gene>
    <name evidence="2" type="ORF">IHQ68_19035</name>
</gene>
<sequence length="365" mass="39886">MERRKFIKTAGVGAAGTVAATTLAMPAIAQSQPKIRWRITSSFPKSLDTIYGGGETFAKAISEMTDGNFTAQVFAAGEIVPGLEAANAVTNGTVEACHTCSYYYVGKDPTFALGSVVPFGLNTRHLNAWLRTGGNDLLDEFYAQHNFIGLPCGGTGAQMGGWWRKEINSLDDLKGVKMRIAGLAGQTMAKLGVVPQQIAGGDIYPSLEKGVIDAAEWIGPYDDHKLGFYQVAKNYMYPGWWEGSLNVHLFVNKTKWDELPAGYKAAAKGAAAIANETMLAKYDAQNPKALREIVAAGVKLKPFPRDVMEAAYKASQEIYADLYTKNPAFKKIHENQVAFRNEEVLWFRVAELPFDSFMAQMQSRG</sequence>
<dbReference type="PROSITE" id="PS51318">
    <property type="entry name" value="TAT"/>
    <property type="match status" value="1"/>
</dbReference>
<protein>
    <submittedName>
        <fullName evidence="2">TRAP transporter substrate-binding protein</fullName>
    </submittedName>
</protein>
<reference evidence="2" key="1">
    <citation type="submission" date="2020-10" db="EMBL/GenBank/DDBJ databases">
        <authorList>
            <person name="Abbas A."/>
            <person name="Razzaq R."/>
            <person name="Waqas M."/>
            <person name="Abbas N."/>
            <person name="Nielsen T.K."/>
            <person name="Hansen L.H."/>
            <person name="Hussain S."/>
            <person name="Shahid M."/>
        </authorList>
    </citation>
    <scope>NUCLEOTIDE SEQUENCE</scope>
    <source>
        <strain evidence="2">S14</strain>
    </source>
</reference>
<dbReference type="PANTHER" id="PTHR33376">
    <property type="match status" value="1"/>
</dbReference>
<dbReference type="InterPro" id="IPR038404">
    <property type="entry name" value="TRAP_DctP_sf"/>
</dbReference>
<dbReference type="Gene3D" id="3.40.190.10">
    <property type="entry name" value="Periplasmic binding protein-like II"/>
    <property type="match status" value="1"/>
</dbReference>
<dbReference type="InterPro" id="IPR026289">
    <property type="entry name" value="SBP_TakP-like"/>
</dbReference>
<dbReference type="PIRSF" id="PIRSF039026">
    <property type="entry name" value="SiaP"/>
    <property type="match status" value="1"/>
</dbReference>
<keyword evidence="3" id="KW-1185">Reference proteome</keyword>
<accession>A0ABU1DLG3</accession>
<evidence type="ECO:0000313" key="3">
    <source>
        <dbReference type="Proteomes" id="UP001181622"/>
    </source>
</evidence>
<dbReference type="Proteomes" id="UP001181622">
    <property type="component" value="Unassembled WGS sequence"/>
</dbReference>
<evidence type="ECO:0000256" key="1">
    <source>
        <dbReference type="ARBA" id="ARBA00022729"/>
    </source>
</evidence>
<keyword evidence="1" id="KW-0732">Signal</keyword>
<dbReference type="Pfam" id="PF03480">
    <property type="entry name" value="DctP"/>
    <property type="match status" value="1"/>
</dbReference>
<evidence type="ECO:0000313" key="2">
    <source>
        <dbReference type="EMBL" id="MDR4308720.1"/>
    </source>
</evidence>
<dbReference type="Gene3D" id="3.40.190.170">
    <property type="entry name" value="Bacterial extracellular solute-binding protein, family 7"/>
    <property type="match status" value="1"/>
</dbReference>
<dbReference type="InterPro" id="IPR018389">
    <property type="entry name" value="DctP_fam"/>
</dbReference>
<dbReference type="RefSeq" id="WP_309394707.1">
    <property type="nucleotide sequence ID" value="NZ_JADBEO010000067.1"/>
</dbReference>
<name>A0ABU1DLG3_9HYPH</name>
<dbReference type="NCBIfam" id="NF037995">
    <property type="entry name" value="TRAP_S1"/>
    <property type="match status" value="1"/>
</dbReference>
<organism evidence="2 3">
    <name type="scientific">Chelatococcus sambhunathii</name>
    <dbReference type="NCBI Taxonomy" id="363953"/>
    <lineage>
        <taxon>Bacteria</taxon>
        <taxon>Pseudomonadati</taxon>
        <taxon>Pseudomonadota</taxon>
        <taxon>Alphaproteobacteria</taxon>
        <taxon>Hyphomicrobiales</taxon>
        <taxon>Chelatococcaceae</taxon>
        <taxon>Chelatococcus</taxon>
    </lineage>
</organism>
<dbReference type="NCBIfam" id="TIGR01409">
    <property type="entry name" value="TAT_signal_seq"/>
    <property type="match status" value="1"/>
</dbReference>